<dbReference type="AlphaFoldDB" id="A0A8D6PSD7"/>
<organism evidence="1 2">
    <name type="scientific">Methanocaldococcus lauensis</name>
    <dbReference type="NCBI Taxonomy" id="2546128"/>
    <lineage>
        <taxon>Archaea</taxon>
        <taxon>Methanobacteriati</taxon>
        <taxon>Methanobacteriota</taxon>
        <taxon>Methanomada group</taxon>
        <taxon>Methanococci</taxon>
        <taxon>Methanococcales</taxon>
        <taxon>Methanocaldococcaceae</taxon>
        <taxon>Methanocaldococcus</taxon>
    </lineage>
</organism>
<name>A0A8D6PSD7_9EURY</name>
<dbReference type="KEGG" id="mesg:MLAUSG7_0291"/>
<evidence type="ECO:0000313" key="2">
    <source>
        <dbReference type="Proteomes" id="UP000679213"/>
    </source>
</evidence>
<accession>A0A8D6PSD7</accession>
<evidence type="ECO:0000313" key="1">
    <source>
        <dbReference type="EMBL" id="CAB3287588.1"/>
    </source>
</evidence>
<keyword evidence="2" id="KW-1185">Reference proteome</keyword>
<gene>
    <name evidence="1" type="ORF">MLAUSG7_0291</name>
</gene>
<sequence length="100" mass="11905">MAHPLLKKLGFIDALKDFTLAELIPVLNEVGMNPGYTEDVYEIPPDEFEILNGRPPKKLTIDDIYRRWDDKLTLRLERIREWMPKSYREEIETEEIKENT</sequence>
<dbReference type="EMBL" id="LR792632">
    <property type="protein sequence ID" value="CAB3287588.1"/>
    <property type="molecule type" value="Genomic_DNA"/>
</dbReference>
<dbReference type="GeneID" id="65883097"/>
<proteinExistence type="predicted"/>
<dbReference type="Proteomes" id="UP000679213">
    <property type="component" value="Chromosome I"/>
</dbReference>
<protein>
    <submittedName>
        <fullName evidence="1">Uncharacterized protein</fullName>
    </submittedName>
</protein>
<dbReference type="RefSeq" id="WP_214400203.1">
    <property type="nucleotide sequence ID" value="NZ_LR792632.1"/>
</dbReference>
<reference evidence="1 2" key="1">
    <citation type="submission" date="2020-04" db="EMBL/GenBank/DDBJ databases">
        <authorList>
            <consortium name="Genoscope - CEA"/>
            <person name="William W."/>
        </authorList>
    </citation>
    <scope>NUCLEOTIDE SEQUENCE [LARGE SCALE GENOMIC DNA]</scope>
    <source>
        <strain evidence="1 2">SG7</strain>
    </source>
</reference>